<evidence type="ECO:0000313" key="3">
    <source>
        <dbReference type="EMBL" id="CZR10463.1"/>
    </source>
</evidence>
<organism evidence="2 6">
    <name type="scientific">Trichococcus ilyis</name>
    <dbReference type="NCBI Taxonomy" id="640938"/>
    <lineage>
        <taxon>Bacteria</taxon>
        <taxon>Bacillati</taxon>
        <taxon>Bacillota</taxon>
        <taxon>Bacilli</taxon>
        <taxon>Lactobacillales</taxon>
        <taxon>Carnobacteriaceae</taxon>
        <taxon>Trichococcus</taxon>
    </lineage>
</organism>
<evidence type="ECO:0000313" key="2">
    <source>
        <dbReference type="EMBL" id="CZR10410.1"/>
    </source>
</evidence>
<dbReference type="AlphaFoldDB" id="A0A143ZAC5"/>
<evidence type="ECO:0000313" key="5">
    <source>
        <dbReference type="EMBL" id="SEJ95579.1"/>
    </source>
</evidence>
<protein>
    <submittedName>
        <fullName evidence="2">Uncharacterized protein</fullName>
    </submittedName>
</protein>
<dbReference type="EMBL" id="FJNB01000036">
    <property type="protein sequence ID" value="CZR10410.1"/>
    <property type="molecule type" value="Genomic_DNA"/>
</dbReference>
<dbReference type="Proteomes" id="UP000076878">
    <property type="component" value="Unassembled WGS sequence"/>
</dbReference>
<proteinExistence type="predicted"/>
<evidence type="ECO:0000313" key="4">
    <source>
        <dbReference type="EMBL" id="SEJ70161.1"/>
    </source>
</evidence>
<dbReference type="RefSeq" id="WP_157077219.1">
    <property type="nucleotide sequence ID" value="NZ_FJNB01000002.1"/>
</dbReference>
<dbReference type="Proteomes" id="UP000199280">
    <property type="component" value="Unassembled WGS sequence"/>
</dbReference>
<dbReference type="STRING" id="640938.TR210_2919"/>
<reference evidence="2 6" key="1">
    <citation type="submission" date="2016-02" db="EMBL/GenBank/DDBJ databases">
        <authorList>
            <person name="Wen L."/>
            <person name="He K."/>
            <person name="Yang H."/>
        </authorList>
    </citation>
    <scope>NUCLEOTIDE SEQUENCE [LARGE SCALE GENOMIC DNA]</scope>
    <source>
        <strain evidence="2">Trichococcus_R210</strain>
    </source>
</reference>
<sequence length="58" mass="6952">MERQPDIVPIQLDSQNDFDPMPHERKLAFEIKDMDRNRTVSVYQGIEKYILYALLKEL</sequence>
<gene>
    <name evidence="4" type="ORF">SAMN05216375_12251</name>
    <name evidence="5" type="ORF">SAMN05216375_1461</name>
    <name evidence="2" type="ORF">TR210_2919</name>
    <name evidence="3" type="ORF">TR210_2931</name>
    <name evidence="1" type="ORF">TR210_520</name>
</gene>
<accession>A0A143ZAC5</accession>
<reference evidence="4 7" key="2">
    <citation type="submission" date="2016-10" db="EMBL/GenBank/DDBJ databases">
        <authorList>
            <person name="Varghese N."/>
            <person name="Submissions S."/>
        </authorList>
    </citation>
    <scope>NUCLEOTIDE SEQUENCE [LARGE SCALE GENOMIC DNA]</scope>
    <source>
        <strain evidence="4 7">DSM 22150</strain>
    </source>
</reference>
<dbReference type="EMBL" id="FNYT01000046">
    <property type="protein sequence ID" value="SEJ95579.1"/>
    <property type="molecule type" value="Genomic_DNA"/>
</dbReference>
<name>A0A143ZAC5_9LACT</name>
<evidence type="ECO:0000313" key="1">
    <source>
        <dbReference type="EMBL" id="CZQ86043.1"/>
    </source>
</evidence>
<dbReference type="EMBL" id="FJNB01000036">
    <property type="protein sequence ID" value="CZR10463.1"/>
    <property type="molecule type" value="Genomic_DNA"/>
</dbReference>
<keyword evidence="7" id="KW-1185">Reference proteome</keyword>
<dbReference type="EMBL" id="FNYT01000022">
    <property type="protein sequence ID" value="SEJ70161.1"/>
    <property type="molecule type" value="Genomic_DNA"/>
</dbReference>
<dbReference type="EMBL" id="FJNB01000002">
    <property type="protein sequence ID" value="CZQ86043.1"/>
    <property type="molecule type" value="Genomic_DNA"/>
</dbReference>
<dbReference type="OrthoDB" id="16211at186828"/>
<evidence type="ECO:0000313" key="6">
    <source>
        <dbReference type="Proteomes" id="UP000076878"/>
    </source>
</evidence>
<evidence type="ECO:0000313" key="7">
    <source>
        <dbReference type="Proteomes" id="UP000199280"/>
    </source>
</evidence>